<accession>A0A0F9IW29</accession>
<comment type="caution">
    <text evidence="1">The sequence shown here is derived from an EMBL/GenBank/DDBJ whole genome shotgun (WGS) entry which is preliminary data.</text>
</comment>
<feature type="non-terminal residue" evidence="1">
    <location>
        <position position="41"/>
    </location>
</feature>
<sequence>MKDRQFLELMNMLEALRLTMRQQVTSEPIIVSHPDLPGFND</sequence>
<evidence type="ECO:0000313" key="1">
    <source>
        <dbReference type="EMBL" id="KKL97930.1"/>
    </source>
</evidence>
<dbReference type="AlphaFoldDB" id="A0A0F9IW29"/>
<dbReference type="EMBL" id="LAZR01018043">
    <property type="protein sequence ID" value="KKL97930.1"/>
    <property type="molecule type" value="Genomic_DNA"/>
</dbReference>
<protein>
    <submittedName>
        <fullName evidence="1">Uncharacterized protein</fullName>
    </submittedName>
</protein>
<organism evidence="1">
    <name type="scientific">marine sediment metagenome</name>
    <dbReference type="NCBI Taxonomy" id="412755"/>
    <lineage>
        <taxon>unclassified sequences</taxon>
        <taxon>metagenomes</taxon>
        <taxon>ecological metagenomes</taxon>
    </lineage>
</organism>
<name>A0A0F9IW29_9ZZZZ</name>
<proteinExistence type="predicted"/>
<reference evidence="1" key="1">
    <citation type="journal article" date="2015" name="Nature">
        <title>Complex archaea that bridge the gap between prokaryotes and eukaryotes.</title>
        <authorList>
            <person name="Spang A."/>
            <person name="Saw J.H."/>
            <person name="Jorgensen S.L."/>
            <person name="Zaremba-Niedzwiedzka K."/>
            <person name="Martijn J."/>
            <person name="Lind A.E."/>
            <person name="van Eijk R."/>
            <person name="Schleper C."/>
            <person name="Guy L."/>
            <person name="Ettema T.J."/>
        </authorList>
    </citation>
    <scope>NUCLEOTIDE SEQUENCE</scope>
</reference>
<gene>
    <name evidence="1" type="ORF">LCGC14_1829450</name>
</gene>